<dbReference type="AlphaFoldDB" id="A0A401FXA1"/>
<organism evidence="1 2">
    <name type="scientific">Desulfonema ishimotonii</name>
    <dbReference type="NCBI Taxonomy" id="45657"/>
    <lineage>
        <taxon>Bacteria</taxon>
        <taxon>Pseudomonadati</taxon>
        <taxon>Thermodesulfobacteriota</taxon>
        <taxon>Desulfobacteria</taxon>
        <taxon>Desulfobacterales</taxon>
        <taxon>Desulfococcaceae</taxon>
        <taxon>Desulfonema</taxon>
    </lineage>
</organism>
<sequence length="69" mass="7518">MNETGECSPPESEIQKGLLSGRCLKRIHPDTQNIQGSVEITIGNKTAGTPMSTDRQRFFHNLTAGGTFL</sequence>
<reference evidence="2" key="2">
    <citation type="submission" date="2019-01" db="EMBL/GenBank/DDBJ databases">
        <title>Genome sequence of Desulfonema ishimotonii strain Tokyo 01.</title>
        <authorList>
            <person name="Fukui M."/>
        </authorList>
    </citation>
    <scope>NUCLEOTIDE SEQUENCE [LARGE SCALE GENOMIC DNA]</scope>
    <source>
        <strain evidence="2">Tokyo 01</strain>
    </source>
</reference>
<comment type="caution">
    <text evidence="1">The sequence shown here is derived from an EMBL/GenBank/DDBJ whole genome shotgun (WGS) entry which is preliminary data.</text>
</comment>
<dbReference type="EMBL" id="BEXT01000001">
    <property type="protein sequence ID" value="GBC61618.1"/>
    <property type="molecule type" value="Genomic_DNA"/>
</dbReference>
<gene>
    <name evidence="1" type="ORF">DENIS_2580</name>
</gene>
<dbReference type="Proteomes" id="UP000288096">
    <property type="component" value="Unassembled WGS sequence"/>
</dbReference>
<proteinExistence type="predicted"/>
<reference evidence="2" key="1">
    <citation type="submission" date="2017-11" db="EMBL/GenBank/DDBJ databases">
        <authorList>
            <person name="Watanabe M."/>
            <person name="Kojima H."/>
        </authorList>
    </citation>
    <scope>NUCLEOTIDE SEQUENCE [LARGE SCALE GENOMIC DNA]</scope>
    <source>
        <strain evidence="2">Tokyo 01</strain>
    </source>
</reference>
<protein>
    <submittedName>
        <fullName evidence="1">Uncharacterized protein</fullName>
    </submittedName>
</protein>
<accession>A0A401FXA1</accession>
<keyword evidence="2" id="KW-1185">Reference proteome</keyword>
<evidence type="ECO:0000313" key="2">
    <source>
        <dbReference type="Proteomes" id="UP000288096"/>
    </source>
</evidence>
<evidence type="ECO:0000313" key="1">
    <source>
        <dbReference type="EMBL" id="GBC61618.1"/>
    </source>
</evidence>
<name>A0A401FXA1_9BACT</name>